<dbReference type="Proteomes" id="UP001196870">
    <property type="component" value="Unassembled WGS sequence"/>
</dbReference>
<evidence type="ECO:0000259" key="1">
    <source>
        <dbReference type="PROSITE" id="PS50830"/>
    </source>
</evidence>
<proteinExistence type="predicted"/>
<dbReference type="SUPFAM" id="SSF50199">
    <property type="entry name" value="Staphylococcal nuclease"/>
    <property type="match status" value="1"/>
</dbReference>
<accession>A0ABS5F6L1</accession>
<dbReference type="InterPro" id="IPR016071">
    <property type="entry name" value="Staphylococal_nuclease_OB-fold"/>
</dbReference>
<dbReference type="EMBL" id="JAAGBB010000049">
    <property type="protein sequence ID" value="MBR0668141.1"/>
    <property type="molecule type" value="Genomic_DNA"/>
</dbReference>
<comment type="caution">
    <text evidence="2">The sequence shown here is derived from an EMBL/GenBank/DDBJ whole genome shotgun (WGS) entry which is preliminary data.</text>
</comment>
<dbReference type="SMART" id="SM00318">
    <property type="entry name" value="SNc"/>
    <property type="match status" value="1"/>
</dbReference>
<dbReference type="Pfam" id="PF00565">
    <property type="entry name" value="SNase"/>
    <property type="match status" value="1"/>
</dbReference>
<gene>
    <name evidence="2" type="ORF">GXW71_27555</name>
</gene>
<organism evidence="2 3">
    <name type="scientific">Plastoroseomonas hellenica</name>
    <dbReference type="NCBI Taxonomy" id="2687306"/>
    <lineage>
        <taxon>Bacteria</taxon>
        <taxon>Pseudomonadati</taxon>
        <taxon>Pseudomonadota</taxon>
        <taxon>Alphaproteobacteria</taxon>
        <taxon>Acetobacterales</taxon>
        <taxon>Acetobacteraceae</taxon>
        <taxon>Plastoroseomonas</taxon>
    </lineage>
</organism>
<reference evidence="3" key="1">
    <citation type="journal article" date="2021" name="Syst. Appl. Microbiol.">
        <title>Roseomonas hellenica sp. nov., isolated from roots of wild-growing Alkanna tinctoria.</title>
        <authorList>
            <person name="Rat A."/>
            <person name="Naranjo H.D."/>
            <person name="Lebbe L."/>
            <person name="Cnockaert M."/>
            <person name="Krigas N."/>
            <person name="Grigoriadou K."/>
            <person name="Maloupa E."/>
            <person name="Willems A."/>
        </authorList>
    </citation>
    <scope>NUCLEOTIDE SEQUENCE [LARGE SCALE GENOMIC DNA]</scope>
    <source>
        <strain evidence="3">LMG 31523</strain>
    </source>
</reference>
<name>A0ABS5F6L1_9PROT</name>
<sequence>MAVGLPTNLFGSAPRESEWRAEAHEVRIVDGETLRLGDRILRLSGVEAPQRGQACRDARGGGFDCGDAAADALARLIGGHGLTCRMQGRDSYGRGLGVCTAAETELNAALVGSGWAMATGRDRLDLRPQQAEARRQSRGFWAAAAAPPGWQ</sequence>
<keyword evidence="3" id="KW-1185">Reference proteome</keyword>
<evidence type="ECO:0000313" key="2">
    <source>
        <dbReference type="EMBL" id="MBR0668141.1"/>
    </source>
</evidence>
<dbReference type="RefSeq" id="WP_211855918.1">
    <property type="nucleotide sequence ID" value="NZ_JAAGBB010000049.1"/>
</dbReference>
<dbReference type="Gene3D" id="2.40.50.90">
    <property type="match status" value="1"/>
</dbReference>
<evidence type="ECO:0000313" key="3">
    <source>
        <dbReference type="Proteomes" id="UP001196870"/>
    </source>
</evidence>
<protein>
    <submittedName>
        <fullName evidence="2">Thermonuclease family protein</fullName>
    </submittedName>
</protein>
<dbReference type="InterPro" id="IPR035437">
    <property type="entry name" value="SNase_OB-fold_sf"/>
</dbReference>
<dbReference type="PROSITE" id="PS50830">
    <property type="entry name" value="TNASE_3"/>
    <property type="match status" value="1"/>
</dbReference>
<feature type="domain" description="TNase-like" evidence="1">
    <location>
        <begin position="27"/>
        <end position="143"/>
    </location>
</feature>